<feature type="region of interest" description="Disordered" evidence="1">
    <location>
        <begin position="87"/>
        <end position="108"/>
    </location>
</feature>
<dbReference type="OrthoDB" id="2019572at2759"/>
<feature type="domain" description="Galactose oxidase-like Early set" evidence="2">
    <location>
        <begin position="6"/>
        <end position="85"/>
    </location>
</feature>
<keyword evidence="4" id="KW-1185">Reference proteome</keyword>
<dbReference type="EMBL" id="FJUX01000068">
    <property type="protein sequence ID" value="CZT04315.1"/>
    <property type="molecule type" value="Genomic_DNA"/>
</dbReference>
<protein>
    <recommendedName>
        <fullName evidence="2">Galactose oxidase-like Early set domain-containing protein</fullName>
    </recommendedName>
</protein>
<name>A0A1E1L1C3_9HELO</name>
<reference evidence="4" key="1">
    <citation type="submission" date="2016-03" db="EMBL/GenBank/DDBJ databases">
        <authorList>
            <person name="Guldener U."/>
        </authorList>
    </citation>
    <scope>NUCLEOTIDE SEQUENCE [LARGE SCALE GENOMIC DNA]</scope>
    <source>
        <strain evidence="4">04CH-RAC-A.6.1</strain>
    </source>
</reference>
<evidence type="ECO:0000256" key="1">
    <source>
        <dbReference type="SAM" id="MobiDB-lite"/>
    </source>
</evidence>
<evidence type="ECO:0000259" key="2">
    <source>
        <dbReference type="Pfam" id="PF09118"/>
    </source>
</evidence>
<accession>A0A1E1L1C3</accession>
<sequence>MPNSRVRVGGRLTIVADSSVMRFSLIRYGSVTHTVDTDQRRLAFDSVSGTNTWVPSDPGAALPGYWMSFAIDGKGVPSIARTVKITPGTPGNIHKQDRPPGLNVKSVL</sequence>
<dbReference type="AlphaFoldDB" id="A0A1E1L1C3"/>
<dbReference type="CDD" id="cd02851">
    <property type="entry name" value="E_set_GO_C"/>
    <property type="match status" value="1"/>
</dbReference>
<organism evidence="3 4">
    <name type="scientific">Rhynchosporium agropyri</name>
    <dbReference type="NCBI Taxonomy" id="914238"/>
    <lineage>
        <taxon>Eukaryota</taxon>
        <taxon>Fungi</taxon>
        <taxon>Dikarya</taxon>
        <taxon>Ascomycota</taxon>
        <taxon>Pezizomycotina</taxon>
        <taxon>Leotiomycetes</taxon>
        <taxon>Helotiales</taxon>
        <taxon>Ploettnerulaceae</taxon>
        <taxon>Rhynchosporium</taxon>
    </lineage>
</organism>
<dbReference type="InterPro" id="IPR015202">
    <property type="entry name" value="GO-like_E_set"/>
</dbReference>
<dbReference type="Pfam" id="PF09118">
    <property type="entry name" value="GO-like_E_set"/>
    <property type="match status" value="1"/>
</dbReference>
<evidence type="ECO:0000313" key="4">
    <source>
        <dbReference type="Proteomes" id="UP000178912"/>
    </source>
</evidence>
<dbReference type="InterPro" id="IPR013783">
    <property type="entry name" value="Ig-like_fold"/>
</dbReference>
<dbReference type="Proteomes" id="UP000178912">
    <property type="component" value="Unassembled WGS sequence"/>
</dbReference>
<dbReference type="InterPro" id="IPR014756">
    <property type="entry name" value="Ig_E-set"/>
</dbReference>
<dbReference type="SUPFAM" id="SSF81296">
    <property type="entry name" value="E set domains"/>
    <property type="match status" value="1"/>
</dbReference>
<dbReference type="Gene3D" id="2.60.40.10">
    <property type="entry name" value="Immunoglobulins"/>
    <property type="match status" value="1"/>
</dbReference>
<evidence type="ECO:0000313" key="3">
    <source>
        <dbReference type="EMBL" id="CZT04315.1"/>
    </source>
</evidence>
<gene>
    <name evidence="3" type="ORF">RAG0_10815</name>
</gene>
<proteinExistence type="predicted"/>